<dbReference type="OrthoDB" id="9795390at2"/>
<evidence type="ECO:0000256" key="2">
    <source>
        <dbReference type="SAM" id="Phobius"/>
    </source>
</evidence>
<dbReference type="InterPro" id="IPR011009">
    <property type="entry name" value="Kinase-like_dom_sf"/>
</dbReference>
<dbReference type="STRING" id="1763538.LPB68_13625"/>
<feature type="transmembrane region" description="Helical" evidence="2">
    <location>
        <begin position="525"/>
        <end position="551"/>
    </location>
</feature>
<evidence type="ECO:0000256" key="1">
    <source>
        <dbReference type="ARBA" id="ARBA00009670"/>
    </source>
</evidence>
<proteinExistence type="inferred from homology"/>
<dbReference type="CDD" id="cd05121">
    <property type="entry name" value="ABC1_ADCK3-like"/>
    <property type="match status" value="1"/>
</dbReference>
<organism evidence="4 5">
    <name type="scientific">Paenibacillus crassostreae</name>
    <dbReference type="NCBI Taxonomy" id="1763538"/>
    <lineage>
        <taxon>Bacteria</taxon>
        <taxon>Bacillati</taxon>
        <taxon>Bacillota</taxon>
        <taxon>Bacilli</taxon>
        <taxon>Bacillales</taxon>
        <taxon>Paenibacillaceae</taxon>
        <taxon>Paenibacillus</taxon>
    </lineage>
</organism>
<evidence type="ECO:0000259" key="3">
    <source>
        <dbReference type="PROSITE" id="PS50011"/>
    </source>
</evidence>
<dbReference type="InterPro" id="IPR004147">
    <property type="entry name" value="ABC1_dom"/>
</dbReference>
<dbReference type="InterPro" id="IPR050154">
    <property type="entry name" value="UbiB_kinase"/>
</dbReference>
<name>A0A167B5L9_9BACL</name>
<feature type="domain" description="Protein kinase" evidence="3">
    <location>
        <begin position="123"/>
        <end position="446"/>
    </location>
</feature>
<evidence type="ECO:0000313" key="5">
    <source>
        <dbReference type="Proteomes" id="UP000077134"/>
    </source>
</evidence>
<dbReference type="GO" id="GO:0004672">
    <property type="term" value="F:protein kinase activity"/>
    <property type="evidence" value="ECO:0007669"/>
    <property type="project" value="InterPro"/>
</dbReference>
<protein>
    <submittedName>
        <fullName evidence="4">ABC transporter</fullName>
    </submittedName>
</protein>
<dbReference type="SMART" id="SM00220">
    <property type="entry name" value="S_TKc"/>
    <property type="match status" value="1"/>
</dbReference>
<comment type="similarity">
    <text evidence="1">Belongs to the protein kinase superfamily. ADCK protein kinase family.</text>
</comment>
<keyword evidence="2" id="KW-0472">Membrane</keyword>
<feature type="transmembrane region" description="Helical" evidence="2">
    <location>
        <begin position="497"/>
        <end position="519"/>
    </location>
</feature>
<dbReference type="PROSITE" id="PS50011">
    <property type="entry name" value="PROTEIN_KINASE_DOM"/>
    <property type="match status" value="1"/>
</dbReference>
<dbReference type="RefSeq" id="WP_068660320.1">
    <property type="nucleotide sequence ID" value="NZ_CP017770.1"/>
</dbReference>
<dbReference type="Gene3D" id="1.10.510.10">
    <property type="entry name" value="Transferase(Phosphotransferase) domain 1"/>
    <property type="match status" value="1"/>
</dbReference>
<dbReference type="SUPFAM" id="SSF56112">
    <property type="entry name" value="Protein kinase-like (PK-like)"/>
    <property type="match status" value="1"/>
</dbReference>
<gene>
    <name evidence="4" type="ORF">PNBC_17265</name>
</gene>
<dbReference type="Pfam" id="PF03109">
    <property type="entry name" value="ABC1"/>
    <property type="match status" value="1"/>
</dbReference>
<dbReference type="KEGG" id="pcx:LPB68_13625"/>
<keyword evidence="5" id="KW-1185">Reference proteome</keyword>
<sequence length="556" mass="62557">MAIRIRHTGRYREIAMALIRHGFGYMVEEIELFQVLTLPRRWITHESLESKSLGERIRHVLEDLGPTFIKLGQLASTRADLLPDSLIQELVKLQAQVPSFSSETAKGILAQELGTTVEDAFSWFEDNPVAAASIGQVHLGKLTTGEAVAVKIQRPGVMKMVSRDLDIISDLAVVIEKRWEWARQYQLKRIVQELSKSIMAELDYAQEARNAERIALQFQNNRHIHIPQIYWQFTSSRVLTMEYVEGIMVRNKHELIEEGYDLKEIAERITNGMLHQIFIEGFFHGDPHPGNILVRKDGSIAFIDFGMVGRISTEMKEQLSSLIIALMRKNSEGMVRAILKLGLFPDDGEISALRADLSRLQEEYYDIPFADMSMGKALNDLFGVARQHQIIIPPDLTLLGKALLTIEGVIENIDPTLSIIDMAEPFGKKLVKERYSAEKLTKKLFVGLGSLFEGVLDLPGQARQLSSLISKGKLKVEISVPELSAMMRHLDQISNRLSISIVLLAFSIIMAGLIIGSAMNNEASILWQLPVIGIAFIIALLMVLWLLYGIFKSGRF</sequence>
<dbReference type="AlphaFoldDB" id="A0A167B5L9"/>
<dbReference type="EMBL" id="LSFN01000036">
    <property type="protein sequence ID" value="OAB71762.1"/>
    <property type="molecule type" value="Genomic_DNA"/>
</dbReference>
<evidence type="ECO:0000313" key="4">
    <source>
        <dbReference type="EMBL" id="OAB71762.1"/>
    </source>
</evidence>
<dbReference type="InterPro" id="IPR000719">
    <property type="entry name" value="Prot_kinase_dom"/>
</dbReference>
<dbReference type="PANTHER" id="PTHR10566:SF113">
    <property type="entry name" value="PROTEIN ACTIVITY OF BC1 COMPLEX KINASE 7, CHLOROPLASTIC"/>
    <property type="match status" value="1"/>
</dbReference>
<comment type="caution">
    <text evidence="4">The sequence shown here is derived from an EMBL/GenBank/DDBJ whole genome shotgun (WGS) entry which is preliminary data.</text>
</comment>
<dbReference type="PANTHER" id="PTHR10566">
    <property type="entry name" value="CHAPERONE-ACTIVITY OF BC1 COMPLEX CABC1 -RELATED"/>
    <property type="match status" value="1"/>
</dbReference>
<keyword evidence="2" id="KW-0812">Transmembrane</keyword>
<reference evidence="4 5" key="1">
    <citation type="submission" date="2016-02" db="EMBL/GenBank/DDBJ databases">
        <title>Paenibacillus sp. LPB0068, isolated from Crassostrea gigas.</title>
        <authorList>
            <person name="Shin S.-K."/>
            <person name="Yi H."/>
        </authorList>
    </citation>
    <scope>NUCLEOTIDE SEQUENCE [LARGE SCALE GENOMIC DNA]</scope>
    <source>
        <strain evidence="4 5">LPB0068</strain>
    </source>
</reference>
<accession>A0A167B5L9</accession>
<dbReference type="GO" id="GO:0005524">
    <property type="term" value="F:ATP binding"/>
    <property type="evidence" value="ECO:0007669"/>
    <property type="project" value="InterPro"/>
</dbReference>
<dbReference type="Proteomes" id="UP000077134">
    <property type="component" value="Unassembled WGS sequence"/>
</dbReference>
<keyword evidence="2" id="KW-1133">Transmembrane helix</keyword>